<sequence length="227" mass="23909">MFLVAMTGVLAVAVFAVVLYYVRSVGSQVGPMTTVLQLSHAVDAQEPVEPEMLEEVRVPERWAPASALQSPEDAEGLVAAAAYAKGSVVQAGMLVERPIVRPGFREVAVVVDAEAGVAGKLRPGNRVDVIATMRGGDGARNHSRVWVSNVLVVEVGIPQQVADPDDIAPSRGLPVTFALSTEDALALAYVESFSEKMRLALRGVGDKQTPKGPQIYDGTPAQPGKVG</sequence>
<proteinExistence type="predicted"/>
<evidence type="ECO:0000259" key="2">
    <source>
        <dbReference type="SMART" id="SM00858"/>
    </source>
</evidence>
<dbReference type="InterPro" id="IPR013974">
    <property type="entry name" value="SAF"/>
</dbReference>
<organism evidence="3 4">
    <name type="scientific">Myceligenerans pegani</name>
    <dbReference type="NCBI Taxonomy" id="2776917"/>
    <lineage>
        <taxon>Bacteria</taxon>
        <taxon>Bacillati</taxon>
        <taxon>Actinomycetota</taxon>
        <taxon>Actinomycetes</taxon>
        <taxon>Micrococcales</taxon>
        <taxon>Promicromonosporaceae</taxon>
        <taxon>Myceligenerans</taxon>
    </lineage>
</organism>
<accession>A0ABR9N081</accession>
<dbReference type="CDD" id="cd11614">
    <property type="entry name" value="SAF_CpaB_FlgA_like"/>
    <property type="match status" value="1"/>
</dbReference>
<dbReference type="InterPro" id="IPR017592">
    <property type="entry name" value="Pilus_assmbl_Flp-typ_CpaB"/>
</dbReference>
<dbReference type="Proteomes" id="UP000625527">
    <property type="component" value="Unassembled WGS sequence"/>
</dbReference>
<dbReference type="Pfam" id="PF16976">
    <property type="entry name" value="RcpC"/>
    <property type="match status" value="1"/>
</dbReference>
<feature type="region of interest" description="Disordered" evidence="1">
    <location>
        <begin position="203"/>
        <end position="227"/>
    </location>
</feature>
<gene>
    <name evidence="3" type="primary">cpaB</name>
    <name evidence="3" type="ORF">IHE71_13325</name>
</gene>
<dbReference type="SMART" id="SM00858">
    <property type="entry name" value="SAF"/>
    <property type="match status" value="1"/>
</dbReference>
<dbReference type="EMBL" id="JADAQT010000088">
    <property type="protein sequence ID" value="MBE1876686.1"/>
    <property type="molecule type" value="Genomic_DNA"/>
</dbReference>
<dbReference type="InterPro" id="IPR031571">
    <property type="entry name" value="RcpC_dom"/>
</dbReference>
<comment type="caution">
    <text evidence="3">The sequence shown here is derived from an EMBL/GenBank/DDBJ whole genome shotgun (WGS) entry which is preliminary data.</text>
</comment>
<feature type="domain" description="SAF" evidence="2">
    <location>
        <begin position="33"/>
        <end position="95"/>
    </location>
</feature>
<keyword evidence="4" id="KW-1185">Reference proteome</keyword>
<protein>
    <submittedName>
        <fullName evidence="3">Flp pilus assembly protein CpaB</fullName>
    </submittedName>
</protein>
<name>A0ABR9N081_9MICO</name>
<evidence type="ECO:0000313" key="4">
    <source>
        <dbReference type="Proteomes" id="UP000625527"/>
    </source>
</evidence>
<evidence type="ECO:0000256" key="1">
    <source>
        <dbReference type="SAM" id="MobiDB-lite"/>
    </source>
</evidence>
<dbReference type="RefSeq" id="WP_192863247.1">
    <property type="nucleotide sequence ID" value="NZ_JADAQT010000088.1"/>
</dbReference>
<evidence type="ECO:0000313" key="3">
    <source>
        <dbReference type="EMBL" id="MBE1876686.1"/>
    </source>
</evidence>
<reference evidence="3 4" key="1">
    <citation type="submission" date="2020-10" db="EMBL/GenBank/DDBJ databases">
        <title>Myceligenerans pegani sp. nov., an endophytic actinomycete isolated from Peganum harmala L. in Xinjiang, China.</title>
        <authorList>
            <person name="Xin L."/>
        </authorList>
    </citation>
    <scope>NUCLEOTIDE SEQUENCE [LARGE SCALE GENOMIC DNA]</scope>
    <source>
        <strain evidence="3 4">TRM65318</strain>
    </source>
</reference>
<dbReference type="NCBIfam" id="TIGR03177">
    <property type="entry name" value="pilus_cpaB"/>
    <property type="match status" value="1"/>
</dbReference>